<feature type="compositionally biased region" description="Basic residues" evidence="1">
    <location>
        <begin position="103"/>
        <end position="112"/>
    </location>
</feature>
<evidence type="ECO:0008006" key="4">
    <source>
        <dbReference type="Google" id="ProtNLM"/>
    </source>
</evidence>
<dbReference type="AlphaFoldDB" id="A0A8X6JLE6"/>
<dbReference type="EMBL" id="BMAV01025413">
    <property type="protein sequence ID" value="GFS41329.1"/>
    <property type="molecule type" value="Genomic_DNA"/>
</dbReference>
<comment type="caution">
    <text evidence="2">The sequence shown here is derived from an EMBL/GenBank/DDBJ whole genome shotgun (WGS) entry which is preliminary data.</text>
</comment>
<dbReference type="OrthoDB" id="6429497at2759"/>
<evidence type="ECO:0000313" key="2">
    <source>
        <dbReference type="EMBL" id="GFS41329.1"/>
    </source>
</evidence>
<organism evidence="2 3">
    <name type="scientific">Trichonephila inaurata madagascariensis</name>
    <dbReference type="NCBI Taxonomy" id="2747483"/>
    <lineage>
        <taxon>Eukaryota</taxon>
        <taxon>Metazoa</taxon>
        <taxon>Ecdysozoa</taxon>
        <taxon>Arthropoda</taxon>
        <taxon>Chelicerata</taxon>
        <taxon>Arachnida</taxon>
        <taxon>Araneae</taxon>
        <taxon>Araneomorphae</taxon>
        <taxon>Entelegynae</taxon>
        <taxon>Araneoidea</taxon>
        <taxon>Nephilidae</taxon>
        <taxon>Trichonephila</taxon>
        <taxon>Trichonephila inaurata</taxon>
    </lineage>
</organism>
<sequence length="536" mass="61216">MPVLRETGASLDIGFEKCAAPEMFTGEQGLVKHIHDDTMTCLQPAERKIECEPMHVVLKPIVSPIHLNREKYFLEDQTIELLEPDLEQNGLQRPEIGNEIQTRRQRRKKTGKSTHLENDDDQFRLGECVVENGEDFGPSCTEGTDNGNLVKLSDCEVMEAQLKNLVKRINCEVMEAQLRNEESVPLIPGIENKNNASDDTSDQEKASMQLVPVRHEVSTELYIDAIGSLPIAPIRNKHILPDMCMSSRCHEAVPVPEKASTPLVEALLQIFRRVFPKEIQTDEGTLFMSISTTEFEKLGTYCPLRMPFTFENVFYYFSRMIAELTRGYEKFDLLYLNKVSIFSENWDYSINHINKVLEQSARLTIEPVKRKFVQDSVKCLGYVVGKRSPAKLKVRAIIDLSISRNKIEVKVLGVAGYDRQYILMFSCLVAPFTEPLKRKSEKGNIKGNSECPEFFRQLKENLATNSVLYAPDFTKRHCTHEGYNPMSEVIDFQVETLQFSHFTFSKCRHYLDCSSTINALSLDDICSYHGFGHLCR</sequence>
<keyword evidence="3" id="KW-1185">Reference proteome</keyword>
<dbReference type="GO" id="GO:0071897">
    <property type="term" value="P:DNA biosynthetic process"/>
    <property type="evidence" value="ECO:0007669"/>
    <property type="project" value="UniProtKB-ARBA"/>
</dbReference>
<reference evidence="2" key="1">
    <citation type="submission" date="2020-08" db="EMBL/GenBank/DDBJ databases">
        <title>Multicomponent nature underlies the extraordinary mechanical properties of spider dragline silk.</title>
        <authorList>
            <person name="Kono N."/>
            <person name="Nakamura H."/>
            <person name="Mori M."/>
            <person name="Yoshida Y."/>
            <person name="Ohtoshi R."/>
            <person name="Malay A.D."/>
            <person name="Moran D.A.P."/>
            <person name="Tomita M."/>
            <person name="Numata K."/>
            <person name="Arakawa K."/>
        </authorList>
    </citation>
    <scope>NUCLEOTIDE SEQUENCE</scope>
</reference>
<gene>
    <name evidence="2" type="primary">NCL1_30259</name>
    <name evidence="2" type="ORF">TNIN_19401</name>
</gene>
<evidence type="ECO:0000256" key="1">
    <source>
        <dbReference type="SAM" id="MobiDB-lite"/>
    </source>
</evidence>
<name>A0A8X6JLE6_9ARAC</name>
<dbReference type="PANTHER" id="PTHR33064">
    <property type="entry name" value="POL PROTEIN"/>
    <property type="match status" value="1"/>
</dbReference>
<dbReference type="PANTHER" id="PTHR33064:SF29">
    <property type="entry name" value="PEPTIDASE A2 DOMAIN-CONTAINING PROTEIN-RELATED"/>
    <property type="match status" value="1"/>
</dbReference>
<proteinExistence type="predicted"/>
<dbReference type="SUPFAM" id="SSF56672">
    <property type="entry name" value="DNA/RNA polymerases"/>
    <property type="match status" value="1"/>
</dbReference>
<dbReference type="InterPro" id="IPR043502">
    <property type="entry name" value="DNA/RNA_pol_sf"/>
</dbReference>
<accession>A0A8X6JLE6</accession>
<dbReference type="InterPro" id="IPR051320">
    <property type="entry name" value="Viral_Replic_Matur_Polypro"/>
</dbReference>
<protein>
    <recommendedName>
        <fullName evidence="4">Integrase catalytic domain-containing protein</fullName>
    </recommendedName>
</protein>
<dbReference type="InterPro" id="IPR043128">
    <property type="entry name" value="Rev_trsase/Diguanyl_cyclase"/>
</dbReference>
<dbReference type="Gene3D" id="3.30.70.270">
    <property type="match status" value="2"/>
</dbReference>
<feature type="region of interest" description="Disordered" evidence="1">
    <location>
        <begin position="90"/>
        <end position="118"/>
    </location>
</feature>
<dbReference type="Proteomes" id="UP000886998">
    <property type="component" value="Unassembled WGS sequence"/>
</dbReference>
<evidence type="ECO:0000313" key="3">
    <source>
        <dbReference type="Proteomes" id="UP000886998"/>
    </source>
</evidence>